<dbReference type="InterPro" id="IPR011990">
    <property type="entry name" value="TPR-like_helical_dom_sf"/>
</dbReference>
<keyword evidence="5" id="KW-1185">Reference proteome</keyword>
<protein>
    <recommendedName>
        <fullName evidence="6">TPR-like protein</fullName>
    </recommendedName>
</protein>
<keyword evidence="1" id="KW-0489">Methyltransferase</keyword>
<evidence type="ECO:0000256" key="1">
    <source>
        <dbReference type="ARBA" id="ARBA00022603"/>
    </source>
</evidence>
<accession>A0A2H3B6C5</accession>
<dbReference type="GO" id="GO:0005634">
    <property type="term" value="C:nucleus"/>
    <property type="evidence" value="ECO:0007669"/>
    <property type="project" value="TreeGrafter"/>
</dbReference>
<dbReference type="InterPro" id="IPR052097">
    <property type="entry name" value="SET-MYND_domain_protein"/>
</dbReference>
<dbReference type="Proteomes" id="UP000218334">
    <property type="component" value="Unassembled WGS sequence"/>
</dbReference>
<organism evidence="4 5">
    <name type="scientific">Armillaria solidipes</name>
    <dbReference type="NCBI Taxonomy" id="1076256"/>
    <lineage>
        <taxon>Eukaryota</taxon>
        <taxon>Fungi</taxon>
        <taxon>Dikarya</taxon>
        <taxon>Basidiomycota</taxon>
        <taxon>Agaricomycotina</taxon>
        <taxon>Agaricomycetes</taxon>
        <taxon>Agaricomycetidae</taxon>
        <taxon>Agaricales</taxon>
        <taxon>Marasmiineae</taxon>
        <taxon>Physalacriaceae</taxon>
        <taxon>Armillaria</taxon>
    </lineage>
</organism>
<dbReference type="Gene3D" id="1.25.40.10">
    <property type="entry name" value="Tetratricopeptide repeat domain"/>
    <property type="match status" value="1"/>
</dbReference>
<name>A0A2H3B6C5_9AGAR</name>
<evidence type="ECO:0000256" key="3">
    <source>
        <dbReference type="ARBA" id="ARBA00022691"/>
    </source>
</evidence>
<dbReference type="AlphaFoldDB" id="A0A2H3B6C5"/>
<evidence type="ECO:0000313" key="4">
    <source>
        <dbReference type="EMBL" id="PBK66425.1"/>
    </source>
</evidence>
<keyword evidence="2" id="KW-0808">Transferase</keyword>
<dbReference type="GO" id="GO:0042826">
    <property type="term" value="F:histone deacetylase binding"/>
    <property type="evidence" value="ECO:0007669"/>
    <property type="project" value="TreeGrafter"/>
</dbReference>
<dbReference type="GO" id="GO:0032259">
    <property type="term" value="P:methylation"/>
    <property type="evidence" value="ECO:0007669"/>
    <property type="project" value="UniProtKB-KW"/>
</dbReference>
<sequence length="394" mass="44615">MSVAALKEQANSAHNRRSYRQAIQLYSQALSAADFTTTVEIKRQILSSRSQVYLEFGDLYNSRRDIELALSSDYTTPDSPKALTAACYSQQAEIMYKFSRYNEAQTCLEQCESLKKSDKASARLSDTEIQLLIDIDIALSRPEDSDERRKDELLRALDYRGAIIEEDHRGTFPHHPDPSVAAMEDPSDLFEFDTADGRPYQSLRNPDATPLCVPLKLILPEFQHDPFRPGEACVVKTRVTEDTDMYEIVDGTLSTYFAHMLHHHRSASLSHRELVTLQSQHMFFGGAVAIIISREGQFLEISPSATVRDIWKRGKLPQNAPGSFQDLRPVPKVRSPDHIDGISVSSQRSVDILVFPGPKDELTHKLRVLAEQIDRMREIMENELTARMSSPQAY</sequence>
<evidence type="ECO:0000313" key="5">
    <source>
        <dbReference type="Proteomes" id="UP000218334"/>
    </source>
</evidence>
<dbReference type="EMBL" id="KZ293441">
    <property type="protein sequence ID" value="PBK66425.1"/>
    <property type="molecule type" value="Genomic_DNA"/>
</dbReference>
<keyword evidence="3" id="KW-0949">S-adenosyl-L-methionine</keyword>
<evidence type="ECO:0008006" key="6">
    <source>
        <dbReference type="Google" id="ProtNLM"/>
    </source>
</evidence>
<reference evidence="5" key="1">
    <citation type="journal article" date="2017" name="Nat. Ecol. Evol.">
        <title>Genome expansion and lineage-specific genetic innovations in the forest pathogenic fungi Armillaria.</title>
        <authorList>
            <person name="Sipos G."/>
            <person name="Prasanna A.N."/>
            <person name="Walter M.C."/>
            <person name="O'Connor E."/>
            <person name="Balint B."/>
            <person name="Krizsan K."/>
            <person name="Kiss B."/>
            <person name="Hess J."/>
            <person name="Varga T."/>
            <person name="Slot J."/>
            <person name="Riley R."/>
            <person name="Boka B."/>
            <person name="Rigling D."/>
            <person name="Barry K."/>
            <person name="Lee J."/>
            <person name="Mihaltcheva S."/>
            <person name="LaButti K."/>
            <person name="Lipzen A."/>
            <person name="Waldron R."/>
            <person name="Moloney N.M."/>
            <person name="Sperisen C."/>
            <person name="Kredics L."/>
            <person name="Vagvoelgyi C."/>
            <person name="Patrignani A."/>
            <person name="Fitzpatrick D."/>
            <person name="Nagy I."/>
            <person name="Doyle S."/>
            <person name="Anderson J.B."/>
            <person name="Grigoriev I.V."/>
            <person name="Gueldener U."/>
            <person name="Muensterkoetter M."/>
            <person name="Nagy L.G."/>
        </authorList>
    </citation>
    <scope>NUCLEOTIDE SEQUENCE [LARGE SCALE GENOMIC DNA]</scope>
    <source>
        <strain evidence="5">28-4</strain>
    </source>
</reference>
<dbReference type="PANTHER" id="PTHR46165">
    <property type="entry name" value="SET AND MYND DOMAIN-CONTAINING PROTEIN 4"/>
    <property type="match status" value="1"/>
</dbReference>
<dbReference type="GO" id="GO:0008168">
    <property type="term" value="F:methyltransferase activity"/>
    <property type="evidence" value="ECO:0007669"/>
    <property type="project" value="UniProtKB-KW"/>
</dbReference>
<evidence type="ECO:0000256" key="2">
    <source>
        <dbReference type="ARBA" id="ARBA00022679"/>
    </source>
</evidence>
<gene>
    <name evidence="4" type="ORF">ARMSODRAFT_939506</name>
</gene>
<dbReference type="SUPFAM" id="SSF48452">
    <property type="entry name" value="TPR-like"/>
    <property type="match status" value="1"/>
</dbReference>
<proteinExistence type="predicted"/>
<dbReference type="GO" id="GO:0005737">
    <property type="term" value="C:cytoplasm"/>
    <property type="evidence" value="ECO:0007669"/>
    <property type="project" value="TreeGrafter"/>
</dbReference>
<dbReference type="PANTHER" id="PTHR46165:SF2">
    <property type="entry name" value="SET AND MYND DOMAIN-CONTAINING PROTEIN 4"/>
    <property type="match status" value="1"/>
</dbReference>